<dbReference type="AlphaFoldDB" id="A0A9P5N6C9"/>
<evidence type="ECO:0000313" key="1">
    <source>
        <dbReference type="EMBL" id="KAF8867615.1"/>
    </source>
</evidence>
<evidence type="ECO:0000313" key="2">
    <source>
        <dbReference type="Proteomes" id="UP000724874"/>
    </source>
</evidence>
<protein>
    <submittedName>
        <fullName evidence="1">Uncharacterized protein</fullName>
    </submittedName>
</protein>
<proteinExistence type="predicted"/>
<dbReference type="Proteomes" id="UP000724874">
    <property type="component" value="Unassembled WGS sequence"/>
</dbReference>
<accession>A0A9P5N6C9</accession>
<keyword evidence="2" id="KW-1185">Reference proteome</keyword>
<comment type="caution">
    <text evidence="1">The sequence shown here is derived from an EMBL/GenBank/DDBJ whole genome shotgun (WGS) entry which is preliminary data.</text>
</comment>
<organism evidence="1 2">
    <name type="scientific">Gymnopilus junonius</name>
    <name type="common">Spectacular rustgill mushroom</name>
    <name type="synonym">Gymnopilus spectabilis subsp. junonius</name>
    <dbReference type="NCBI Taxonomy" id="109634"/>
    <lineage>
        <taxon>Eukaryota</taxon>
        <taxon>Fungi</taxon>
        <taxon>Dikarya</taxon>
        <taxon>Basidiomycota</taxon>
        <taxon>Agaricomycotina</taxon>
        <taxon>Agaricomycetes</taxon>
        <taxon>Agaricomycetidae</taxon>
        <taxon>Agaricales</taxon>
        <taxon>Agaricineae</taxon>
        <taxon>Hymenogastraceae</taxon>
        <taxon>Gymnopilus</taxon>
    </lineage>
</organism>
<dbReference type="EMBL" id="JADNYJ010001014">
    <property type="protein sequence ID" value="KAF8867615.1"/>
    <property type="molecule type" value="Genomic_DNA"/>
</dbReference>
<reference evidence="1" key="1">
    <citation type="submission" date="2020-11" db="EMBL/GenBank/DDBJ databases">
        <authorList>
            <consortium name="DOE Joint Genome Institute"/>
            <person name="Ahrendt S."/>
            <person name="Riley R."/>
            <person name="Andreopoulos W."/>
            <person name="LaButti K."/>
            <person name="Pangilinan J."/>
            <person name="Ruiz-duenas F.J."/>
            <person name="Barrasa J.M."/>
            <person name="Sanchez-Garcia M."/>
            <person name="Camarero S."/>
            <person name="Miyauchi S."/>
            <person name="Serrano A."/>
            <person name="Linde D."/>
            <person name="Babiker R."/>
            <person name="Drula E."/>
            <person name="Ayuso-Fernandez I."/>
            <person name="Pacheco R."/>
            <person name="Padilla G."/>
            <person name="Ferreira P."/>
            <person name="Barriuso J."/>
            <person name="Kellner H."/>
            <person name="Castanera R."/>
            <person name="Alfaro M."/>
            <person name="Ramirez L."/>
            <person name="Pisabarro A.G."/>
            <person name="Kuo A."/>
            <person name="Tritt A."/>
            <person name="Lipzen A."/>
            <person name="He G."/>
            <person name="Yan M."/>
            <person name="Ng V."/>
            <person name="Cullen D."/>
            <person name="Martin F."/>
            <person name="Rosso M.-N."/>
            <person name="Henrissat B."/>
            <person name="Hibbett D."/>
            <person name="Martinez A.T."/>
            <person name="Grigoriev I.V."/>
        </authorList>
    </citation>
    <scope>NUCLEOTIDE SEQUENCE</scope>
    <source>
        <strain evidence="1">AH 44721</strain>
    </source>
</reference>
<gene>
    <name evidence="1" type="ORF">CPB84DRAFT_1859220</name>
</gene>
<name>A0A9P5N6C9_GYMJU</name>
<sequence length="149" mass="16004">MCFGTGRSSEVMLVVLVEVESEFCTAASTVVVIVTVTVTTSNTTTSTPATFNFKHPKSDSSVSSDASHPTLTIHQFITGHNHIQIGLPTMYSTTRPTRTFHRLQAGYTRPLSHHSSIAPTAGPMYNTPPRLPYHDILAGAATPSPSAYT</sequence>